<name>A0AAW4PFQ8_9EURY</name>
<accession>A0AAW4PFQ8</accession>
<proteinExistence type="predicted"/>
<evidence type="ECO:0000313" key="2">
    <source>
        <dbReference type="EMBL" id="MBX0296835.1"/>
    </source>
</evidence>
<gene>
    <name evidence="2" type="ORF">EGH23_18305</name>
</gene>
<keyword evidence="3" id="KW-1185">Reference proteome</keyword>
<dbReference type="AlphaFoldDB" id="A0AAW4PFQ8"/>
<organism evidence="2 3">
    <name type="scientific">Haloarcula nitratireducens</name>
    <dbReference type="NCBI Taxonomy" id="2487749"/>
    <lineage>
        <taxon>Archaea</taxon>
        <taxon>Methanobacteriati</taxon>
        <taxon>Methanobacteriota</taxon>
        <taxon>Stenosarchaea group</taxon>
        <taxon>Halobacteria</taxon>
        <taxon>Halobacteriales</taxon>
        <taxon>Haloarculaceae</taxon>
        <taxon>Haloarcula</taxon>
    </lineage>
</organism>
<evidence type="ECO:0000313" key="3">
    <source>
        <dbReference type="Proteomes" id="UP001430455"/>
    </source>
</evidence>
<sequence length="63" mass="6872">MSAADVVELAARRVVGFILFIGVLLVSVAIPLFAFETLTPKFVGLIVAILFSRWVGRRLIGLE</sequence>
<evidence type="ECO:0008006" key="4">
    <source>
        <dbReference type="Google" id="ProtNLM"/>
    </source>
</evidence>
<reference evidence="2 3" key="1">
    <citation type="submission" date="2021-06" db="EMBL/GenBank/DDBJ databases">
        <title>Halomicroarcula sp. a new haloarchaeum isolated from saline soil.</title>
        <authorList>
            <person name="Duran-Viseras A."/>
            <person name="Sanchez-Porro C."/>
            <person name="Ventosa A."/>
        </authorList>
    </citation>
    <scope>NUCLEOTIDE SEQUENCE [LARGE SCALE GENOMIC DNA]</scope>
    <source>
        <strain evidence="2 3">F27</strain>
    </source>
</reference>
<dbReference type="RefSeq" id="WP_220581428.1">
    <property type="nucleotide sequence ID" value="NZ_RKLT01000011.1"/>
</dbReference>
<feature type="transmembrane region" description="Helical" evidence="1">
    <location>
        <begin position="14"/>
        <end position="35"/>
    </location>
</feature>
<keyword evidence="1" id="KW-1133">Transmembrane helix</keyword>
<keyword evidence="1" id="KW-0812">Transmembrane</keyword>
<comment type="caution">
    <text evidence="2">The sequence shown here is derived from an EMBL/GenBank/DDBJ whole genome shotgun (WGS) entry which is preliminary data.</text>
</comment>
<evidence type="ECO:0000256" key="1">
    <source>
        <dbReference type="SAM" id="Phobius"/>
    </source>
</evidence>
<protein>
    <recommendedName>
        <fullName evidence="4">AI-2E family transporter</fullName>
    </recommendedName>
</protein>
<dbReference type="Proteomes" id="UP001430455">
    <property type="component" value="Unassembled WGS sequence"/>
</dbReference>
<keyword evidence="1" id="KW-0472">Membrane</keyword>
<dbReference type="EMBL" id="RKLT01000011">
    <property type="protein sequence ID" value="MBX0296835.1"/>
    <property type="molecule type" value="Genomic_DNA"/>
</dbReference>